<dbReference type="AlphaFoldDB" id="A0A0N4XV70"/>
<dbReference type="WBParaSite" id="NBR_0000666901-mRNA-1">
    <property type="protein sequence ID" value="NBR_0000666901-mRNA-1"/>
    <property type="gene ID" value="NBR_0000666901"/>
</dbReference>
<feature type="region of interest" description="Disordered" evidence="1">
    <location>
        <begin position="35"/>
        <end position="73"/>
    </location>
</feature>
<accession>A0A0N4XV70</accession>
<evidence type="ECO:0000313" key="2">
    <source>
        <dbReference type="EMBL" id="VDL70259.1"/>
    </source>
</evidence>
<feature type="compositionally biased region" description="Low complexity" evidence="1">
    <location>
        <begin position="37"/>
        <end position="56"/>
    </location>
</feature>
<evidence type="ECO:0000313" key="3">
    <source>
        <dbReference type="Proteomes" id="UP000271162"/>
    </source>
</evidence>
<name>A0A0N4XV70_NIPBR</name>
<reference evidence="4" key="1">
    <citation type="submission" date="2017-02" db="UniProtKB">
        <authorList>
            <consortium name="WormBaseParasite"/>
        </authorList>
    </citation>
    <scope>IDENTIFICATION</scope>
</reference>
<gene>
    <name evidence="2" type="ORF">NBR_LOCUS6670</name>
</gene>
<evidence type="ECO:0000313" key="4">
    <source>
        <dbReference type="WBParaSite" id="NBR_0000666901-mRNA-1"/>
    </source>
</evidence>
<keyword evidence="3" id="KW-1185">Reference proteome</keyword>
<dbReference type="EMBL" id="UYSL01019821">
    <property type="protein sequence ID" value="VDL70259.1"/>
    <property type="molecule type" value="Genomic_DNA"/>
</dbReference>
<proteinExistence type="predicted"/>
<dbReference type="Proteomes" id="UP000271162">
    <property type="component" value="Unassembled WGS sequence"/>
</dbReference>
<evidence type="ECO:0000256" key="1">
    <source>
        <dbReference type="SAM" id="MobiDB-lite"/>
    </source>
</evidence>
<sequence length="108" mass="11734">MFVVVADAVTRYQPFEPFPLARSIYDRYKVLSHRFSDSSSSFPPHRAASSSQQSPTSGGGGAGDSGQWRRHASTLLESAETKTSLYSTTSESNNDAVNDYLTLVSCCC</sequence>
<organism evidence="4">
    <name type="scientific">Nippostrongylus brasiliensis</name>
    <name type="common">Rat hookworm</name>
    <dbReference type="NCBI Taxonomy" id="27835"/>
    <lineage>
        <taxon>Eukaryota</taxon>
        <taxon>Metazoa</taxon>
        <taxon>Ecdysozoa</taxon>
        <taxon>Nematoda</taxon>
        <taxon>Chromadorea</taxon>
        <taxon>Rhabditida</taxon>
        <taxon>Rhabditina</taxon>
        <taxon>Rhabditomorpha</taxon>
        <taxon>Strongyloidea</taxon>
        <taxon>Heligmosomidae</taxon>
        <taxon>Nippostrongylus</taxon>
    </lineage>
</organism>
<protein>
    <submittedName>
        <fullName evidence="2 4">Uncharacterized protein</fullName>
    </submittedName>
</protein>
<reference evidence="2 3" key="2">
    <citation type="submission" date="2018-11" db="EMBL/GenBank/DDBJ databases">
        <authorList>
            <consortium name="Pathogen Informatics"/>
        </authorList>
    </citation>
    <scope>NUCLEOTIDE SEQUENCE [LARGE SCALE GENOMIC DNA]</scope>
</reference>